<evidence type="ECO:0000313" key="5">
    <source>
        <dbReference type="Proteomes" id="UP000655225"/>
    </source>
</evidence>
<feature type="transmembrane region" description="Helical" evidence="2">
    <location>
        <begin position="228"/>
        <end position="246"/>
    </location>
</feature>
<comment type="caution">
    <text evidence="4">The sequence shown here is derived from an EMBL/GenBank/DDBJ whole genome shotgun (WGS) entry which is preliminary data.</text>
</comment>
<dbReference type="SMART" id="SM00248">
    <property type="entry name" value="ANK"/>
    <property type="match status" value="4"/>
</dbReference>
<dbReference type="PANTHER" id="PTHR24128">
    <property type="entry name" value="HOMEOBOX PROTEIN WARIAI"/>
    <property type="match status" value="1"/>
</dbReference>
<proteinExistence type="predicted"/>
<accession>A0A834YTD1</accession>
<dbReference type="PROSITE" id="PS50297">
    <property type="entry name" value="ANK_REP_REGION"/>
    <property type="match status" value="2"/>
</dbReference>
<protein>
    <recommendedName>
        <fullName evidence="3">PGG domain-containing protein</fullName>
    </recommendedName>
</protein>
<keyword evidence="2" id="KW-0472">Membrane</keyword>
<dbReference type="Pfam" id="PF13962">
    <property type="entry name" value="PGG"/>
    <property type="match status" value="1"/>
</dbReference>
<feature type="repeat" description="ANK" evidence="1">
    <location>
        <begin position="138"/>
        <end position="159"/>
    </location>
</feature>
<dbReference type="OMA" id="HEEIAHM"/>
<dbReference type="InterPro" id="IPR026961">
    <property type="entry name" value="PGG_dom"/>
</dbReference>
<keyword evidence="5" id="KW-1185">Reference proteome</keyword>
<gene>
    <name evidence="4" type="ORF">HHK36_020043</name>
</gene>
<dbReference type="Proteomes" id="UP000655225">
    <property type="component" value="Unassembled WGS sequence"/>
</dbReference>
<reference evidence="4 5" key="1">
    <citation type="submission" date="2020-04" db="EMBL/GenBank/DDBJ databases">
        <title>Plant Genome Project.</title>
        <authorList>
            <person name="Zhang R.-G."/>
        </authorList>
    </citation>
    <scope>NUCLEOTIDE SEQUENCE [LARGE SCALE GENOMIC DNA]</scope>
    <source>
        <strain evidence="4">YNK0</strain>
        <tissue evidence="4">Leaf</tissue>
    </source>
</reference>
<evidence type="ECO:0000256" key="2">
    <source>
        <dbReference type="SAM" id="Phobius"/>
    </source>
</evidence>
<feature type="domain" description="PGG" evidence="3">
    <location>
        <begin position="225"/>
        <end position="257"/>
    </location>
</feature>
<dbReference type="AlphaFoldDB" id="A0A834YTD1"/>
<dbReference type="Pfam" id="PF12796">
    <property type="entry name" value="Ank_2"/>
    <property type="match status" value="2"/>
</dbReference>
<feature type="transmembrane region" description="Helical" evidence="2">
    <location>
        <begin position="273"/>
        <end position="291"/>
    </location>
</feature>
<evidence type="ECO:0000259" key="3">
    <source>
        <dbReference type="Pfam" id="PF13962"/>
    </source>
</evidence>
<name>A0A834YTD1_TETSI</name>
<feature type="transmembrane region" description="Helical" evidence="2">
    <location>
        <begin position="298"/>
        <end position="317"/>
    </location>
</feature>
<keyword evidence="2" id="KW-0812">Transmembrane</keyword>
<dbReference type="InterPro" id="IPR002110">
    <property type="entry name" value="Ankyrin_rpt"/>
</dbReference>
<dbReference type="Gene3D" id="1.25.40.20">
    <property type="entry name" value="Ankyrin repeat-containing domain"/>
    <property type="match status" value="2"/>
</dbReference>
<keyword evidence="1" id="KW-0040">ANK repeat</keyword>
<dbReference type="InterPro" id="IPR036770">
    <property type="entry name" value="Ankyrin_rpt-contain_sf"/>
</dbReference>
<feature type="transmembrane region" description="Helical" evidence="2">
    <location>
        <begin position="323"/>
        <end position="345"/>
    </location>
</feature>
<evidence type="ECO:0000256" key="1">
    <source>
        <dbReference type="PROSITE-ProRule" id="PRU00023"/>
    </source>
</evidence>
<dbReference type="OrthoDB" id="674805at2759"/>
<organism evidence="4 5">
    <name type="scientific">Tetracentron sinense</name>
    <name type="common">Spur-leaf</name>
    <dbReference type="NCBI Taxonomy" id="13715"/>
    <lineage>
        <taxon>Eukaryota</taxon>
        <taxon>Viridiplantae</taxon>
        <taxon>Streptophyta</taxon>
        <taxon>Embryophyta</taxon>
        <taxon>Tracheophyta</taxon>
        <taxon>Spermatophyta</taxon>
        <taxon>Magnoliopsida</taxon>
        <taxon>Trochodendrales</taxon>
        <taxon>Trochodendraceae</taxon>
        <taxon>Tetracentron</taxon>
    </lineage>
</organism>
<keyword evidence="2" id="KW-1133">Transmembrane helix</keyword>
<sequence>MDPRLFEAALTGNVGALVQLLQENPLILADAALLYPDETPLHIASKVGHFDFVREIIRQKPDFAREMNKYGFRPMDIASANGYSEIVRELLMVDKELCRLKGRDGRTPLHYAAMKGRVEIIDELLSTCPDSVKDVTAQGETALHLAVKNNQFEAFQILVHWLEQHNMEELLNCSDQKGNTVLHLSASRHQHEGPMKPAEQELQPESSKDWFKYFQFQVNRDSPSDTRGALLVVAALIATVTFQAGVNPPSGILNLKEETQSSSSNTNSPPPPMYFGPAVGSGLAALSTVLGSQAKSSLFLFWNTLGLSASVSIIAYLTTRFPFQMELLISIISMMFTYGCSIASISSGGLKYTLVGIAAFLPYLLRWVPRWGKRFWEWRRRP</sequence>
<feature type="repeat" description="ANK" evidence="1">
    <location>
        <begin position="104"/>
        <end position="126"/>
    </location>
</feature>
<evidence type="ECO:0000313" key="4">
    <source>
        <dbReference type="EMBL" id="KAF8393845.1"/>
    </source>
</evidence>
<dbReference type="EMBL" id="JABCRI010000014">
    <property type="protein sequence ID" value="KAF8393845.1"/>
    <property type="molecule type" value="Genomic_DNA"/>
</dbReference>
<dbReference type="PANTHER" id="PTHR24128:SF61">
    <property type="entry name" value="ANKYRIN REPEAT-CONTAINING PROTEIN BDA1-LIKE"/>
    <property type="match status" value="1"/>
</dbReference>
<dbReference type="SUPFAM" id="SSF48403">
    <property type="entry name" value="Ankyrin repeat"/>
    <property type="match status" value="1"/>
</dbReference>
<dbReference type="PROSITE" id="PS50088">
    <property type="entry name" value="ANK_REPEAT"/>
    <property type="match status" value="2"/>
</dbReference>